<dbReference type="OMA" id="TQELLWT"/>
<evidence type="ECO:0000259" key="10">
    <source>
        <dbReference type="PROSITE" id="PS50235"/>
    </source>
</evidence>
<evidence type="ECO:0000256" key="8">
    <source>
        <dbReference type="ARBA" id="ARBA00023242"/>
    </source>
</evidence>
<dbReference type="Gene3D" id="3.90.70.10">
    <property type="entry name" value="Cysteine proteinases"/>
    <property type="match status" value="1"/>
</dbReference>
<feature type="domain" description="USP" evidence="10">
    <location>
        <begin position="479"/>
        <end position="924"/>
    </location>
</feature>
<comment type="subunit">
    <text evidence="9">Forms a heterotrimer with an asymmetric homodimer of the regulatory subunit PAN3 to form the poly(A)-nuclease (PAN) deadenylation complex.</text>
</comment>
<comment type="domain">
    <text evidence="9">The linker, or PAN3 interaction domain (PID), between the WD40 repeats and the pseudo-UCH domain mediates interaction with PAN3.</text>
</comment>
<dbReference type="EMBL" id="KQ971363">
    <property type="protein sequence ID" value="EFA09006.2"/>
    <property type="molecule type" value="Genomic_DNA"/>
</dbReference>
<dbReference type="InterPro" id="IPR028889">
    <property type="entry name" value="USP"/>
</dbReference>
<feature type="binding site" evidence="9">
    <location>
        <position position="1138"/>
    </location>
    <ligand>
        <name>a divalent metal cation</name>
        <dbReference type="ChEBI" id="CHEBI:60240"/>
        <note>catalytic</note>
    </ligand>
</feature>
<proteinExistence type="inferred from homology"/>
<dbReference type="GO" id="GO:0006397">
    <property type="term" value="P:mRNA processing"/>
    <property type="evidence" value="ECO:0007669"/>
    <property type="project" value="UniProtKB-KW"/>
</dbReference>
<keyword evidence="6 9" id="KW-0378">Hydrolase</keyword>
<dbReference type="RefSeq" id="XP_008197353.1">
    <property type="nucleotide sequence ID" value="XM_008199131.3"/>
</dbReference>
<dbReference type="eggNOG" id="KOG1275">
    <property type="taxonomic scope" value="Eukaryota"/>
</dbReference>
<keyword evidence="2 9" id="KW-0963">Cytoplasm</keyword>
<dbReference type="FunFam" id="2.130.10.10:FF:000421">
    <property type="entry name" value="PAN2-PAN3 deadenylation complex catalytic subunit PAN2"/>
    <property type="match status" value="1"/>
</dbReference>
<evidence type="ECO:0000256" key="4">
    <source>
        <dbReference type="ARBA" id="ARBA00022722"/>
    </source>
</evidence>
<dbReference type="FunCoup" id="D6WYL7">
    <property type="interactions" value="1286"/>
</dbReference>
<evidence type="ECO:0000256" key="3">
    <source>
        <dbReference type="ARBA" id="ARBA00022664"/>
    </source>
</evidence>
<keyword evidence="5 9" id="KW-0479">Metal-binding</keyword>
<evidence type="ECO:0000256" key="5">
    <source>
        <dbReference type="ARBA" id="ARBA00022723"/>
    </source>
</evidence>
<dbReference type="GeneID" id="655299"/>
<keyword evidence="7 9" id="KW-0269">Exonuclease</keyword>
<dbReference type="STRING" id="7070.D6WYL7"/>
<dbReference type="SUPFAM" id="SSF50978">
    <property type="entry name" value="WD40 repeat-like"/>
    <property type="match status" value="1"/>
</dbReference>
<dbReference type="CTD" id="9924"/>
<evidence type="ECO:0000256" key="7">
    <source>
        <dbReference type="ARBA" id="ARBA00022839"/>
    </source>
</evidence>
<dbReference type="InterPro" id="IPR012337">
    <property type="entry name" value="RNaseH-like_sf"/>
</dbReference>
<comment type="caution">
    <text evidence="9">Lacks conserved residue(s) required for the propagation of feature annotation.</text>
</comment>
<keyword evidence="4 9" id="KW-0540">Nuclease</keyword>
<dbReference type="GO" id="GO:0046872">
    <property type="term" value="F:metal ion binding"/>
    <property type="evidence" value="ECO:0007669"/>
    <property type="project" value="UniProtKB-KW"/>
</dbReference>
<keyword evidence="8 9" id="KW-0539">Nucleus</keyword>
<evidence type="ECO:0000256" key="6">
    <source>
        <dbReference type="ARBA" id="ARBA00022801"/>
    </source>
</evidence>
<dbReference type="InParanoid" id="D6WYL7"/>
<feature type="binding site" evidence="9">
    <location>
        <position position="979"/>
    </location>
    <ligand>
        <name>a divalent metal cation</name>
        <dbReference type="ChEBI" id="CHEBI:60240"/>
        <note>catalytic</note>
    </ligand>
</feature>
<dbReference type="EC" id="3.1.13.4" evidence="9"/>
<evidence type="ECO:0000256" key="9">
    <source>
        <dbReference type="HAMAP-Rule" id="MF_03182"/>
    </source>
</evidence>
<dbReference type="InterPro" id="IPR036397">
    <property type="entry name" value="RNaseH_sf"/>
</dbReference>
<dbReference type="InterPro" id="IPR028881">
    <property type="entry name" value="PAN2_UCH_dom"/>
</dbReference>
<dbReference type="Pfam" id="PF00929">
    <property type="entry name" value="RNase_T"/>
    <property type="match status" value="1"/>
</dbReference>
<reference evidence="11 12" key="1">
    <citation type="journal article" date="2008" name="Nature">
        <title>The genome of the model beetle and pest Tribolium castaneum.</title>
        <authorList>
            <consortium name="Tribolium Genome Sequencing Consortium"/>
            <person name="Richards S."/>
            <person name="Gibbs R.A."/>
            <person name="Weinstock G.M."/>
            <person name="Brown S.J."/>
            <person name="Denell R."/>
            <person name="Beeman R.W."/>
            <person name="Gibbs R."/>
            <person name="Beeman R.W."/>
            <person name="Brown S.J."/>
            <person name="Bucher G."/>
            <person name="Friedrich M."/>
            <person name="Grimmelikhuijzen C.J."/>
            <person name="Klingler M."/>
            <person name="Lorenzen M."/>
            <person name="Richards S."/>
            <person name="Roth S."/>
            <person name="Schroder R."/>
            <person name="Tautz D."/>
            <person name="Zdobnov E.M."/>
            <person name="Muzny D."/>
            <person name="Gibbs R.A."/>
            <person name="Weinstock G.M."/>
            <person name="Attaway T."/>
            <person name="Bell S."/>
            <person name="Buhay C.J."/>
            <person name="Chandrabose M.N."/>
            <person name="Chavez D."/>
            <person name="Clerk-Blankenburg K.P."/>
            <person name="Cree A."/>
            <person name="Dao M."/>
            <person name="Davis C."/>
            <person name="Chacko J."/>
            <person name="Dinh H."/>
            <person name="Dugan-Rocha S."/>
            <person name="Fowler G."/>
            <person name="Garner T.T."/>
            <person name="Garnes J."/>
            <person name="Gnirke A."/>
            <person name="Hawes A."/>
            <person name="Hernandez J."/>
            <person name="Hines S."/>
            <person name="Holder M."/>
            <person name="Hume J."/>
            <person name="Jhangiani S.N."/>
            <person name="Joshi V."/>
            <person name="Khan Z.M."/>
            <person name="Jackson L."/>
            <person name="Kovar C."/>
            <person name="Kowis A."/>
            <person name="Lee S."/>
            <person name="Lewis L.R."/>
            <person name="Margolis J."/>
            <person name="Morgan M."/>
            <person name="Nazareth L.V."/>
            <person name="Nguyen N."/>
            <person name="Okwuonu G."/>
            <person name="Parker D."/>
            <person name="Richards S."/>
            <person name="Ruiz S.J."/>
            <person name="Santibanez J."/>
            <person name="Savard J."/>
            <person name="Scherer S.E."/>
            <person name="Schneider B."/>
            <person name="Sodergren E."/>
            <person name="Tautz D."/>
            <person name="Vattahil S."/>
            <person name="Villasana D."/>
            <person name="White C.S."/>
            <person name="Wright R."/>
            <person name="Park Y."/>
            <person name="Beeman R.W."/>
            <person name="Lord J."/>
            <person name="Oppert B."/>
            <person name="Lorenzen M."/>
            <person name="Brown S."/>
            <person name="Wang L."/>
            <person name="Savard J."/>
            <person name="Tautz D."/>
            <person name="Richards S."/>
            <person name="Weinstock G."/>
            <person name="Gibbs R.A."/>
            <person name="Liu Y."/>
            <person name="Worley K."/>
            <person name="Weinstock G."/>
            <person name="Elsik C.G."/>
            <person name="Reese J.T."/>
            <person name="Elhaik E."/>
            <person name="Landan G."/>
            <person name="Graur D."/>
            <person name="Arensburger P."/>
            <person name="Atkinson P."/>
            <person name="Beeman R.W."/>
            <person name="Beidler J."/>
            <person name="Brown S.J."/>
            <person name="Demuth J.P."/>
            <person name="Drury D.W."/>
            <person name="Du Y.Z."/>
            <person name="Fujiwara H."/>
            <person name="Lorenzen M."/>
            <person name="Maselli V."/>
            <person name="Osanai M."/>
            <person name="Park Y."/>
            <person name="Robertson H.M."/>
            <person name="Tu Z."/>
            <person name="Wang J.J."/>
            <person name="Wang S."/>
            <person name="Richards S."/>
            <person name="Song H."/>
            <person name="Zhang L."/>
            <person name="Sodergren E."/>
            <person name="Werner D."/>
            <person name="Stanke M."/>
            <person name="Morgenstern B."/>
            <person name="Solovyev V."/>
            <person name="Kosarev P."/>
            <person name="Brown G."/>
            <person name="Chen H.C."/>
            <person name="Ermolaeva O."/>
            <person name="Hlavina W."/>
            <person name="Kapustin Y."/>
            <person name="Kiryutin B."/>
            <person name="Kitts P."/>
            <person name="Maglott D."/>
            <person name="Pruitt K."/>
            <person name="Sapojnikov V."/>
            <person name="Souvorov A."/>
            <person name="Mackey A.J."/>
            <person name="Waterhouse R.M."/>
            <person name="Wyder S."/>
            <person name="Zdobnov E.M."/>
            <person name="Zdobnov E.M."/>
            <person name="Wyder S."/>
            <person name="Kriventseva E.V."/>
            <person name="Kadowaki T."/>
            <person name="Bork P."/>
            <person name="Aranda M."/>
            <person name="Bao R."/>
            <person name="Beermann A."/>
            <person name="Berns N."/>
            <person name="Bolognesi R."/>
            <person name="Bonneton F."/>
            <person name="Bopp D."/>
            <person name="Brown S.J."/>
            <person name="Bucher G."/>
            <person name="Butts T."/>
            <person name="Chaumot A."/>
            <person name="Denell R.E."/>
            <person name="Ferrier D.E."/>
            <person name="Friedrich M."/>
            <person name="Gordon C.M."/>
            <person name="Jindra M."/>
            <person name="Klingler M."/>
            <person name="Lan Q."/>
            <person name="Lattorff H.M."/>
            <person name="Laudet V."/>
            <person name="von Levetsow C."/>
            <person name="Liu Z."/>
            <person name="Lutz R."/>
            <person name="Lynch J.A."/>
            <person name="da Fonseca R.N."/>
            <person name="Posnien N."/>
            <person name="Reuter R."/>
            <person name="Roth S."/>
            <person name="Savard J."/>
            <person name="Schinko J.B."/>
            <person name="Schmitt C."/>
            <person name="Schoppmeier M."/>
            <person name="Schroder R."/>
            <person name="Shippy T.D."/>
            <person name="Simonnet F."/>
            <person name="Marques-Souza H."/>
            <person name="Tautz D."/>
            <person name="Tomoyasu Y."/>
            <person name="Trauner J."/>
            <person name="Van der Zee M."/>
            <person name="Vervoort M."/>
            <person name="Wittkopp N."/>
            <person name="Wimmer E.A."/>
            <person name="Yang X."/>
            <person name="Jones A.K."/>
            <person name="Sattelle D.B."/>
            <person name="Ebert P.R."/>
            <person name="Nelson D."/>
            <person name="Scott J.G."/>
            <person name="Beeman R.W."/>
            <person name="Muthukrishnan S."/>
            <person name="Kramer K.J."/>
            <person name="Arakane Y."/>
            <person name="Beeman R.W."/>
            <person name="Zhu Q."/>
            <person name="Hogenkamp D."/>
            <person name="Dixit R."/>
            <person name="Oppert B."/>
            <person name="Jiang H."/>
            <person name="Zou Z."/>
            <person name="Marshall J."/>
            <person name="Elpidina E."/>
            <person name="Vinokurov K."/>
            <person name="Oppert C."/>
            <person name="Zou Z."/>
            <person name="Evans J."/>
            <person name="Lu Z."/>
            <person name="Zhao P."/>
            <person name="Sumathipala N."/>
            <person name="Altincicek B."/>
            <person name="Vilcinskas A."/>
            <person name="Williams M."/>
            <person name="Hultmark D."/>
            <person name="Hetru C."/>
            <person name="Jiang H."/>
            <person name="Grimmelikhuijzen C.J."/>
            <person name="Hauser F."/>
            <person name="Cazzamali G."/>
            <person name="Williamson M."/>
            <person name="Park Y."/>
            <person name="Li B."/>
            <person name="Tanaka Y."/>
            <person name="Predel R."/>
            <person name="Neupert S."/>
            <person name="Schachtner J."/>
            <person name="Verleyen P."/>
            <person name="Raible F."/>
            <person name="Bork P."/>
            <person name="Friedrich M."/>
            <person name="Walden K.K."/>
            <person name="Robertson H.M."/>
            <person name="Angeli S."/>
            <person name="Foret S."/>
            <person name="Bucher G."/>
            <person name="Schuetz S."/>
            <person name="Maleszka R."/>
            <person name="Wimmer E.A."/>
            <person name="Beeman R.W."/>
            <person name="Lorenzen M."/>
            <person name="Tomoyasu Y."/>
            <person name="Miller S.C."/>
            <person name="Grossmann D."/>
            <person name="Bucher G."/>
        </authorList>
    </citation>
    <scope>NUCLEOTIDE SEQUENCE [LARGE SCALE GENOMIC DNA]</scope>
    <source>
        <strain evidence="11 12">Georgia GA2</strain>
    </source>
</reference>
<dbReference type="GO" id="GO:0010606">
    <property type="term" value="P:positive regulation of cytoplasmic mRNA processing body assembly"/>
    <property type="evidence" value="ECO:0007669"/>
    <property type="project" value="UniProtKB-UniRule"/>
</dbReference>
<dbReference type="OrthoDB" id="16516at2759"/>
<dbReference type="CDD" id="cd06143">
    <property type="entry name" value="PAN2_exo"/>
    <property type="match status" value="1"/>
</dbReference>
<dbReference type="Gene3D" id="3.30.420.10">
    <property type="entry name" value="Ribonuclease H-like superfamily/Ribonuclease H"/>
    <property type="match status" value="1"/>
</dbReference>
<comment type="function">
    <text evidence="9">Catalytic subunit of the poly(A)-nuclease (PAN) deadenylation complex, one of two cytoplasmic mRNA deadenylases involved in general and miRNA-mediated mRNA turnover. PAN specifically shortens poly(A) tails of RNA and the activity is stimulated by poly(A)-binding protein (PABP). PAN deadenylation is followed by rapid degradation of the shortened mRNA tails by the CCR4-NOT complex. Deadenylated mRNAs are then degraded by two alternative mechanisms, namely exosome-mediated 3'-5' exonucleolytic degradation, or deadenlyation-dependent mRNA decaping and subsequent 5'-3' exonucleolytic degradation by XRN1.</text>
</comment>
<feature type="binding site" evidence="9">
    <location>
        <position position="1086"/>
    </location>
    <ligand>
        <name>a divalent metal cation</name>
        <dbReference type="ChEBI" id="CHEBI:60240"/>
        <note>catalytic</note>
    </ligand>
</feature>
<name>D6WYL7_TRICA</name>
<gene>
    <name evidence="9" type="primary">PAN2</name>
    <name evidence="11" type="synonym">AUGUSTUS-3.0.2_06714</name>
    <name evidence="11" type="ORF">TcasGA2_TC006714</name>
</gene>
<keyword evidence="12" id="KW-1185">Reference proteome</keyword>
<feature type="binding site" evidence="9">
    <location>
        <position position="977"/>
    </location>
    <ligand>
        <name>a divalent metal cation</name>
        <dbReference type="ChEBI" id="CHEBI:60240"/>
        <note>catalytic</note>
    </ligand>
</feature>
<keyword evidence="3 9" id="KW-0507">mRNA processing</keyword>
<dbReference type="Proteomes" id="UP000007266">
    <property type="component" value="Linkage group 8"/>
</dbReference>
<comment type="cofactor">
    <cofactor evidence="9">
        <name>a divalent metal cation</name>
        <dbReference type="ChEBI" id="CHEBI:60240"/>
    </cofactor>
    <text evidence="9">Binds 2 metal cations per subunit in the catalytic exonuclease domain.</text>
</comment>
<dbReference type="GO" id="GO:0000932">
    <property type="term" value="C:P-body"/>
    <property type="evidence" value="ECO:0000318"/>
    <property type="project" value="GO_Central"/>
</dbReference>
<dbReference type="FunFam" id="3.30.420.10:FF:000011">
    <property type="entry name" value="PAN2-PAN3 deadenylation complex catalytic subunit PAN2"/>
    <property type="match status" value="1"/>
</dbReference>
<evidence type="ECO:0000256" key="1">
    <source>
        <dbReference type="ARBA" id="ARBA00001663"/>
    </source>
</evidence>
<comment type="subcellular location">
    <subcellularLocation>
        <location evidence="9">Cytoplasm</location>
        <location evidence="9">P-body</location>
    </subcellularLocation>
    <subcellularLocation>
        <location evidence="9">Nucleus</location>
    </subcellularLocation>
    <text evidence="9">Shuttles between nucleus and cytoplasm.</text>
</comment>
<dbReference type="HAMAP" id="MF_03182">
    <property type="entry name" value="PAN2"/>
    <property type="match status" value="1"/>
</dbReference>
<dbReference type="Pfam" id="PF20770">
    <property type="entry name" value="PAN2_N"/>
    <property type="match status" value="1"/>
</dbReference>
<protein>
    <recommendedName>
        <fullName evidence="9">PAN2-PAN3 deadenylation complex catalytic subunit PAN2</fullName>
        <ecNumber evidence="9">3.1.13.4</ecNumber>
    </recommendedName>
    <alternativeName>
        <fullName evidence="9">PAB1P-dependent poly(A)-specific ribonuclease</fullName>
    </alternativeName>
    <alternativeName>
        <fullName evidence="9">Poly(A)-nuclease deadenylation complex subunit 2</fullName>
        <shortName evidence="9">PAN deadenylation complex subunit 2</shortName>
    </alternativeName>
</protein>
<dbReference type="AlphaFoldDB" id="D6WYL7"/>
<comment type="similarity">
    <text evidence="9">Belongs to the peptidase C19 family. PAN2 subfamily.</text>
</comment>
<comment type="catalytic activity">
    <reaction evidence="1 9">
        <text>Exonucleolytic cleavage of poly(A) to 5'-AMP.</text>
        <dbReference type="EC" id="3.1.13.4"/>
    </reaction>
</comment>
<dbReference type="InterPro" id="IPR038765">
    <property type="entry name" value="Papain-like_cys_pep_sf"/>
</dbReference>
<sequence length="1179" mass="132818">MFFDQSGLAVAAPPPDVPELMGIESEYVQTQCILADGGDRFGVSALAFDRYEELLWMGNQGGHVTSYYTGAMQKYTSFQIHATEDVRQVLTINEGVLGLTSSSLRYQIRRGIPVFTHTSANMYEMQCMLQVGATRLLMGGHHGKLIDFNIDLCKEMQVVDVGEPGCVMLRPHSRFVCAGNPLGRIDLRDPNTLNTEHTLETHSGSLSDFDVQGNLLVTCGFSNRHGNLTVDRFLMVYDLRMMRAVTPIQTVLDPLYLRFLPSVSSRLAVVSALGHAQILDTVAFAEPRLCLMQMDSPAMCLTFDISATSQALAFGDSTGSIHLFSSTAQPLFNSYSRMTEHGDPLVTYPSFAIDDFETPLAVIPMPICHDGLSSDWPEHLMKKCYRRPVGVDPEVLRTMKMKGPIGYAPNPRTTRRNQVMYEIDNNKARALNKHDRNAKLDDSEGFIAIPKRYRKIDVKYNKLGTDECQFDQFNKTGHTGLEATLPNAYCNAMIQVLYYIEPIRAVLLSHLCNKEFCLSCELGFLFHMLRTSSNNSPCQPANFLRAFRTIPEASALSLVYSDLPPDQKTKINLGALIQSWNRFIIHQLHVELAEAKKKNTERKNNKTPFSYNVTDFPAIDDRKKCSASEVNANMEQEKRDSESEIIQLLGAKQIQKHSCLKCKLEVKKESILLVCNLIYPTNEPERDEWSFCDILTRSLCSQQTTPAWCEECKKFAPTQQTRVLQSLPKLLAINTGLHNPQHKQFWQSQMDKVVAKVTENAAPPTAPQINSLSSSKPCRYGDHCSRPGCRFRHSFDNVPPPAPVNNPYCSNNWLPHSISIALKEGELIIEKVEDKKEVEGEERVEDELYDLTAVVCYINDPASSEKRNIVALIKVPDSYLSETTQSEHKWYLFNDFSISTVSMQEAVWFSLDWKIPCILYYSSRGILKAKSEISPPISKEVFTEDACIARSWGTSAITFTPLTDNEFPKKGDLVAMDAEFVTLNQEEAELRSDGKMSMIKPSQMSVARITCIRGSGPMEGVPFIDDYISTQEQVVDYLTKFSGIKPGDLDANFSSKHLTTLKSTYTKLRFLLDSGVIFVGHGLKNDFRVINLVVPPEQVADTVHLFHLPHHRMVSLRFLAWHFLGVKIQSETHDSVEDARAALHLYKKYKQLDAQSKVGEALAELYERGKLLNWKVPED</sequence>
<dbReference type="Pfam" id="PF13423">
    <property type="entry name" value="UCH_1"/>
    <property type="match status" value="1"/>
</dbReference>
<dbReference type="InterPro" id="IPR050785">
    <property type="entry name" value="PAN2-PAN3_catalytic_subunit"/>
</dbReference>
<dbReference type="GO" id="GO:0003676">
    <property type="term" value="F:nucleic acid binding"/>
    <property type="evidence" value="ECO:0007669"/>
    <property type="project" value="InterPro"/>
</dbReference>
<dbReference type="HOGENOM" id="CLU_002369_0_0_1"/>
<evidence type="ECO:0000313" key="12">
    <source>
        <dbReference type="Proteomes" id="UP000007266"/>
    </source>
</evidence>
<dbReference type="GO" id="GO:0000289">
    <property type="term" value="P:nuclear-transcribed mRNA poly(A) tail shortening"/>
    <property type="evidence" value="ECO:0000318"/>
    <property type="project" value="GO_Central"/>
</dbReference>
<dbReference type="PANTHER" id="PTHR15728">
    <property type="entry name" value="DEADENYLATION COMPLEX CATALYTIC SUBUNIT PAN2"/>
    <property type="match status" value="1"/>
</dbReference>
<reference evidence="11 12" key="2">
    <citation type="journal article" date="2010" name="Nucleic Acids Res.">
        <title>BeetleBase in 2010: revisions to provide comprehensive genomic information for Tribolium castaneum.</title>
        <authorList>
            <person name="Kim H.S."/>
            <person name="Murphy T."/>
            <person name="Xia J."/>
            <person name="Caragea D."/>
            <person name="Park Y."/>
            <person name="Beeman R.W."/>
            <person name="Lorenzen M.D."/>
            <person name="Butcher S."/>
            <person name="Manak J.R."/>
            <person name="Brown S.J."/>
        </authorList>
    </citation>
    <scope>GENOME REANNOTATION</scope>
    <source>
        <strain evidence="11 12">Georgia GA2</strain>
    </source>
</reference>
<dbReference type="InterPro" id="IPR036322">
    <property type="entry name" value="WD40_repeat_dom_sf"/>
</dbReference>
<comment type="activity regulation">
    <text evidence="9">Positively regulated by the regulatory subunit PAN3.</text>
</comment>
<accession>D6WYL7</accession>
<dbReference type="SUPFAM" id="SSF54001">
    <property type="entry name" value="Cysteine proteinases"/>
    <property type="match status" value="1"/>
</dbReference>
<dbReference type="Gene3D" id="2.130.10.10">
    <property type="entry name" value="YVTN repeat-like/Quinoprotein amine dehydrogenase"/>
    <property type="match status" value="1"/>
</dbReference>
<dbReference type="SMART" id="SM00479">
    <property type="entry name" value="EXOIII"/>
    <property type="match status" value="1"/>
</dbReference>
<evidence type="ECO:0000256" key="2">
    <source>
        <dbReference type="ARBA" id="ARBA00022490"/>
    </source>
</evidence>
<organism evidence="11 12">
    <name type="scientific">Tribolium castaneum</name>
    <name type="common">Red flour beetle</name>
    <dbReference type="NCBI Taxonomy" id="7070"/>
    <lineage>
        <taxon>Eukaryota</taxon>
        <taxon>Metazoa</taxon>
        <taxon>Ecdysozoa</taxon>
        <taxon>Arthropoda</taxon>
        <taxon>Hexapoda</taxon>
        <taxon>Insecta</taxon>
        <taxon>Pterygota</taxon>
        <taxon>Neoptera</taxon>
        <taxon>Endopterygota</taxon>
        <taxon>Coleoptera</taxon>
        <taxon>Polyphaga</taxon>
        <taxon>Cucujiformia</taxon>
        <taxon>Tenebrionidae</taxon>
        <taxon>Tenebrionidae incertae sedis</taxon>
        <taxon>Tribolium</taxon>
    </lineage>
</organism>
<dbReference type="SUPFAM" id="SSF53098">
    <property type="entry name" value="Ribonuclease H-like"/>
    <property type="match status" value="1"/>
</dbReference>
<dbReference type="GO" id="GO:0005634">
    <property type="term" value="C:nucleus"/>
    <property type="evidence" value="ECO:0007669"/>
    <property type="project" value="UniProtKB-SubCell"/>
</dbReference>
<dbReference type="InterPro" id="IPR030843">
    <property type="entry name" value="PAN2"/>
</dbReference>
<comment type="domain">
    <text evidence="9">Contains a pseudo-UCH domain. This ubiquitin C-terminal hydrolase (UCH)-like or ubiquitin specific protease (USP)-like domain is predicted to be catalytically inactive because it lacks the active site catalytic triad characteristic of thiol proteases, with residues at the equivalent structural positions that are incompatible with catalysis, and it cannot bind ubiquitin. It functions as a structural scaffold for intra- and intermolecular interactions in the complex.</text>
</comment>
<evidence type="ECO:0000313" key="11">
    <source>
        <dbReference type="EMBL" id="EFA09006.2"/>
    </source>
</evidence>
<dbReference type="InterPro" id="IPR015943">
    <property type="entry name" value="WD40/YVTN_repeat-like_dom_sf"/>
</dbReference>
<dbReference type="GO" id="GO:0004535">
    <property type="term" value="F:poly(A)-specific ribonuclease activity"/>
    <property type="evidence" value="ECO:0007669"/>
    <property type="project" value="UniProtKB-UniRule"/>
</dbReference>
<dbReference type="InterPro" id="IPR013520">
    <property type="entry name" value="Ribonucl_H"/>
</dbReference>
<dbReference type="GO" id="GO:0031251">
    <property type="term" value="C:PAN complex"/>
    <property type="evidence" value="ECO:0000318"/>
    <property type="project" value="GO_Central"/>
</dbReference>
<dbReference type="PROSITE" id="PS50235">
    <property type="entry name" value="USP_3"/>
    <property type="match status" value="1"/>
</dbReference>
<dbReference type="InterPro" id="IPR048841">
    <property type="entry name" value="PAN2_N"/>
</dbReference>
<dbReference type="PANTHER" id="PTHR15728:SF0">
    <property type="entry name" value="PAN2-PAN3 DEADENYLATION COMPLEX CATALYTIC SUBUNIT PAN2"/>
    <property type="match status" value="1"/>
</dbReference>
<dbReference type="KEGG" id="tca:655299"/>